<reference evidence="2" key="1">
    <citation type="submission" date="2024-10" db="EMBL/GenBank/DDBJ databases">
        <authorList>
            <person name="Lesea H.P."/>
            <person name="Kuehl J.V."/>
            <person name="Chandonia J.-M."/>
        </authorList>
    </citation>
    <scope>NUCLEOTIDE SEQUENCE</scope>
    <source>
        <strain evidence="2">FW102-FHT14D07</strain>
    </source>
</reference>
<dbReference type="RefSeq" id="WP_395120832.1">
    <property type="nucleotide sequence ID" value="NZ_CP170721.1"/>
</dbReference>
<evidence type="ECO:0000313" key="2">
    <source>
        <dbReference type="EMBL" id="XIA18052.1"/>
    </source>
</evidence>
<dbReference type="AlphaFoldDB" id="A0AB74UPA6"/>
<feature type="transmembrane region" description="Helical" evidence="1">
    <location>
        <begin position="12"/>
        <end position="29"/>
    </location>
</feature>
<feature type="transmembrane region" description="Helical" evidence="1">
    <location>
        <begin position="35"/>
        <end position="52"/>
    </location>
</feature>
<sequence>MENLKALTAQQFAIATAGSLLVGGAMLSHGNNLGFLFLALSAACGLAAFVKYKKR</sequence>
<protein>
    <submittedName>
        <fullName evidence="2">Uncharacterized protein</fullName>
    </submittedName>
</protein>
<name>A0AB74UPA6_9GAMM</name>
<evidence type="ECO:0000256" key="1">
    <source>
        <dbReference type="SAM" id="Phobius"/>
    </source>
</evidence>
<keyword evidence="1" id="KW-0812">Transmembrane</keyword>
<dbReference type="EMBL" id="CP170721">
    <property type="protein sequence ID" value="XIA18052.1"/>
    <property type="molecule type" value="Genomic_DNA"/>
</dbReference>
<proteinExistence type="predicted"/>
<keyword evidence="1" id="KW-1133">Transmembrane helix</keyword>
<accession>A0AB74UPA6</accession>
<gene>
    <name evidence="2" type="ORF">ACFYG5_16025</name>
</gene>
<organism evidence="2">
    <name type="scientific">Rhodanobacter sp. FW102-FHT14D07</name>
    <dbReference type="NCBI Taxonomy" id="3351462"/>
    <lineage>
        <taxon>Bacteria</taxon>
        <taxon>Pseudomonadati</taxon>
        <taxon>Pseudomonadota</taxon>
        <taxon>Gammaproteobacteria</taxon>
        <taxon>Lysobacterales</taxon>
        <taxon>Rhodanobacteraceae</taxon>
        <taxon>Rhodanobacter</taxon>
    </lineage>
</organism>
<keyword evidence="1" id="KW-0472">Membrane</keyword>